<dbReference type="SUPFAM" id="SSF51306">
    <property type="entry name" value="LexA/Signal peptidase"/>
    <property type="match status" value="1"/>
</dbReference>
<dbReference type="InterPro" id="IPR006199">
    <property type="entry name" value="LexA_DNA-bd_dom"/>
</dbReference>
<feature type="domain" description="Peptidase S24/S26A/S26B/S26C" evidence="1">
    <location>
        <begin position="92"/>
        <end position="185"/>
    </location>
</feature>
<dbReference type="Gene3D" id="2.10.109.10">
    <property type="entry name" value="Umud Fragment, subunit A"/>
    <property type="match status" value="1"/>
</dbReference>
<dbReference type="GO" id="GO:0006508">
    <property type="term" value="P:proteolysis"/>
    <property type="evidence" value="ECO:0007669"/>
    <property type="project" value="InterPro"/>
</dbReference>
<dbReference type="GO" id="GO:0004252">
    <property type="term" value="F:serine-type endopeptidase activity"/>
    <property type="evidence" value="ECO:0007669"/>
    <property type="project" value="InterPro"/>
</dbReference>
<dbReference type="SUPFAM" id="SSF46785">
    <property type="entry name" value="Winged helix' DNA-binding domain"/>
    <property type="match status" value="1"/>
</dbReference>
<accession>A0A7X2TRX2</accession>
<feature type="domain" description="LexA repressor DNA-binding" evidence="2">
    <location>
        <begin position="5"/>
        <end position="64"/>
    </location>
</feature>
<dbReference type="InterPro" id="IPR036286">
    <property type="entry name" value="LexA/Signal_pep-like_sf"/>
</dbReference>
<protein>
    <recommendedName>
        <fullName evidence="5">Repressor LexA</fullName>
    </recommendedName>
</protein>
<evidence type="ECO:0000259" key="2">
    <source>
        <dbReference type="Pfam" id="PF01726"/>
    </source>
</evidence>
<organism evidence="3 4">
    <name type="scientific">Bullifex porci</name>
    <dbReference type="NCBI Taxonomy" id="2606638"/>
    <lineage>
        <taxon>Bacteria</taxon>
        <taxon>Pseudomonadati</taxon>
        <taxon>Spirochaetota</taxon>
        <taxon>Spirochaetia</taxon>
        <taxon>Spirochaetales</taxon>
        <taxon>Spirochaetaceae</taxon>
        <taxon>Bullifex</taxon>
    </lineage>
</organism>
<evidence type="ECO:0000259" key="1">
    <source>
        <dbReference type="Pfam" id="PF00717"/>
    </source>
</evidence>
<dbReference type="InterPro" id="IPR036390">
    <property type="entry name" value="WH_DNA-bd_sf"/>
</dbReference>
<name>A0A7X2TRX2_9SPIO</name>
<dbReference type="AlphaFoldDB" id="A0A7X2TRX2"/>
<evidence type="ECO:0000313" key="3">
    <source>
        <dbReference type="EMBL" id="MSU06413.1"/>
    </source>
</evidence>
<comment type="caution">
    <text evidence="3">The sequence shown here is derived from an EMBL/GenBank/DDBJ whole genome shotgun (WGS) entry which is preliminary data.</text>
</comment>
<dbReference type="EMBL" id="VUNN01000011">
    <property type="protein sequence ID" value="MSU06413.1"/>
    <property type="molecule type" value="Genomic_DNA"/>
</dbReference>
<dbReference type="InterPro" id="IPR050077">
    <property type="entry name" value="LexA_repressor"/>
</dbReference>
<gene>
    <name evidence="3" type="ORF">FYJ80_06410</name>
</gene>
<evidence type="ECO:0000313" key="4">
    <source>
        <dbReference type="Proteomes" id="UP000460549"/>
    </source>
</evidence>
<reference evidence="3 4" key="1">
    <citation type="submission" date="2019-08" db="EMBL/GenBank/DDBJ databases">
        <title>In-depth cultivation of the pig gut microbiome towards novel bacterial diversity and tailored functional studies.</title>
        <authorList>
            <person name="Wylensek D."/>
            <person name="Hitch T.C.A."/>
            <person name="Clavel T."/>
        </authorList>
    </citation>
    <scope>NUCLEOTIDE SEQUENCE [LARGE SCALE GENOMIC DNA]</scope>
    <source>
        <strain evidence="3 4">NM-380-WT-3C1</strain>
    </source>
</reference>
<dbReference type="Pfam" id="PF01726">
    <property type="entry name" value="LexA_DNA_bind"/>
    <property type="match status" value="1"/>
</dbReference>
<keyword evidence="4" id="KW-1185">Reference proteome</keyword>
<dbReference type="InterPro" id="IPR036388">
    <property type="entry name" value="WH-like_DNA-bd_sf"/>
</dbReference>
<dbReference type="Proteomes" id="UP000460549">
    <property type="component" value="Unassembled WGS sequence"/>
</dbReference>
<dbReference type="PANTHER" id="PTHR33516">
    <property type="entry name" value="LEXA REPRESSOR"/>
    <property type="match status" value="1"/>
</dbReference>
<dbReference type="Pfam" id="PF00717">
    <property type="entry name" value="Peptidase_S24"/>
    <property type="match status" value="1"/>
</dbReference>
<sequence>MEGRRKLTKRQEELLSYIKAYKSEYSRSPSLEEIGDNFSIAASSVHDHLKALEKKGYIQRDNTARSILLLEEDEPKLRCININYYKKDGSCTKLTLSNLILDEGYEYFAIQAPNESMINAGILPDDTLIFRKEKKAKENDIILCKVESTDEVLIRRYQIQAGRILLTNINIDSNLKVCMDIEIYGILTRVIRFYE</sequence>
<dbReference type="PANTHER" id="PTHR33516:SF2">
    <property type="entry name" value="LEXA REPRESSOR-RELATED"/>
    <property type="match status" value="1"/>
</dbReference>
<dbReference type="RefSeq" id="WP_154425385.1">
    <property type="nucleotide sequence ID" value="NZ_VUNN01000011.1"/>
</dbReference>
<dbReference type="InterPro" id="IPR015927">
    <property type="entry name" value="Peptidase_S24_S26A/B/C"/>
</dbReference>
<dbReference type="Gene3D" id="1.10.10.10">
    <property type="entry name" value="Winged helix-like DNA-binding domain superfamily/Winged helix DNA-binding domain"/>
    <property type="match status" value="1"/>
</dbReference>
<evidence type="ECO:0008006" key="5">
    <source>
        <dbReference type="Google" id="ProtNLM"/>
    </source>
</evidence>
<proteinExistence type="predicted"/>